<dbReference type="EMBL" id="MFNE01000009">
    <property type="protein sequence ID" value="OGG96816.1"/>
    <property type="molecule type" value="Genomic_DNA"/>
</dbReference>
<sequence length="110" mass="12721">MFLITKMVNKNMEIYFSPSSLEKLINKDDKLRKKYGTKQTDLIRRRLDELEAAANLEELTKIPWLKVHPLKHNRAGQGSVNLDGDWRFFYSETKQATAFGRAGSKSSDRS</sequence>
<dbReference type="STRING" id="1817772.A2527_00795"/>
<accession>A0A1F6GFD1</accession>
<dbReference type="AlphaFoldDB" id="A0A1F6GFD1"/>
<dbReference type="SUPFAM" id="SSF143011">
    <property type="entry name" value="RelE-like"/>
    <property type="match status" value="1"/>
</dbReference>
<proteinExistence type="predicted"/>
<comment type="caution">
    <text evidence="1">The sequence shown here is derived from an EMBL/GenBank/DDBJ whole genome shotgun (WGS) entry which is preliminary data.</text>
</comment>
<evidence type="ECO:0000313" key="2">
    <source>
        <dbReference type="Proteomes" id="UP000178449"/>
    </source>
</evidence>
<evidence type="ECO:0008006" key="3">
    <source>
        <dbReference type="Google" id="ProtNLM"/>
    </source>
</evidence>
<reference evidence="1 2" key="1">
    <citation type="journal article" date="2016" name="Nat. Commun.">
        <title>Thousands of microbial genomes shed light on interconnected biogeochemical processes in an aquifer system.</title>
        <authorList>
            <person name="Anantharaman K."/>
            <person name="Brown C.T."/>
            <person name="Hug L.A."/>
            <person name="Sharon I."/>
            <person name="Castelle C.J."/>
            <person name="Probst A.J."/>
            <person name="Thomas B.C."/>
            <person name="Singh A."/>
            <person name="Wilkins M.J."/>
            <person name="Karaoz U."/>
            <person name="Brodie E.L."/>
            <person name="Williams K.H."/>
            <person name="Hubbard S.S."/>
            <person name="Banfield J.F."/>
        </authorList>
    </citation>
    <scope>NUCLEOTIDE SEQUENCE [LARGE SCALE GENOMIC DNA]</scope>
</reference>
<gene>
    <name evidence="1" type="ORF">A2527_00795</name>
</gene>
<dbReference type="Proteomes" id="UP000178449">
    <property type="component" value="Unassembled WGS sequence"/>
</dbReference>
<organism evidence="1 2">
    <name type="scientific">Candidatus Lambdaproteobacteria bacterium RIFOXYD2_FULL_50_16</name>
    <dbReference type="NCBI Taxonomy" id="1817772"/>
    <lineage>
        <taxon>Bacteria</taxon>
        <taxon>Pseudomonadati</taxon>
        <taxon>Pseudomonadota</taxon>
        <taxon>Candidatus Lambdaproteobacteria</taxon>
    </lineage>
</organism>
<name>A0A1F6GFD1_9PROT</name>
<evidence type="ECO:0000313" key="1">
    <source>
        <dbReference type="EMBL" id="OGG96816.1"/>
    </source>
</evidence>
<dbReference type="Gene3D" id="3.30.2310.20">
    <property type="entry name" value="RelE-like"/>
    <property type="match status" value="1"/>
</dbReference>
<protein>
    <recommendedName>
        <fullName evidence="3">Plasmid maintenance system killer protein</fullName>
    </recommendedName>
</protein>
<dbReference type="InterPro" id="IPR035093">
    <property type="entry name" value="RelE/ParE_toxin_dom_sf"/>
</dbReference>